<dbReference type="Proteomes" id="UP000191988">
    <property type="component" value="Unassembled WGS sequence"/>
</dbReference>
<dbReference type="InterPro" id="IPR001029">
    <property type="entry name" value="Flagellin_N"/>
</dbReference>
<dbReference type="Pfam" id="PF00669">
    <property type="entry name" value="Flagellin_N"/>
    <property type="match status" value="1"/>
</dbReference>
<comment type="function">
    <text evidence="3">Flagellin is the subunit protein which polymerizes to form the filaments of bacterial flagella.</text>
</comment>
<keyword evidence="6" id="KW-0969">Cilium</keyword>
<dbReference type="Gene3D" id="1.20.1330.10">
    <property type="entry name" value="f41 fragment of flagellin, N-terminal domain"/>
    <property type="match status" value="2"/>
</dbReference>
<dbReference type="Pfam" id="PF00700">
    <property type="entry name" value="Flagellin_C"/>
    <property type="match status" value="1"/>
</dbReference>
<dbReference type="PANTHER" id="PTHR42792:SF2">
    <property type="entry name" value="FLAGELLIN"/>
    <property type="match status" value="1"/>
</dbReference>
<accession>A0A1S7QA14</accession>
<dbReference type="PRINTS" id="PR00207">
    <property type="entry name" value="FLAGELLIN"/>
</dbReference>
<dbReference type="PANTHER" id="PTHR42792">
    <property type="entry name" value="FLAGELLIN"/>
    <property type="match status" value="1"/>
</dbReference>
<protein>
    <recommendedName>
        <fullName evidence="3">Flagellin</fullName>
    </recommendedName>
</protein>
<dbReference type="SUPFAM" id="SSF64518">
    <property type="entry name" value="Phase 1 flagellin"/>
    <property type="match status" value="1"/>
</dbReference>
<dbReference type="STRING" id="1183432.AGR3A_Cc420124"/>
<evidence type="ECO:0000256" key="3">
    <source>
        <dbReference type="RuleBase" id="RU362073"/>
    </source>
</evidence>
<comment type="subcellular location">
    <subcellularLocation>
        <location evidence="3">Secreted</location>
    </subcellularLocation>
    <subcellularLocation>
        <location evidence="3">Bacterial flagellum</location>
    </subcellularLocation>
</comment>
<dbReference type="EMBL" id="FBWK01000037">
    <property type="protein sequence ID" value="CUX33631.1"/>
    <property type="molecule type" value="Genomic_DNA"/>
</dbReference>
<feature type="domain" description="Flagellin N-terminal" evidence="4">
    <location>
        <begin position="4"/>
        <end position="136"/>
    </location>
</feature>
<dbReference type="GO" id="GO:0005576">
    <property type="term" value="C:extracellular region"/>
    <property type="evidence" value="ECO:0007669"/>
    <property type="project" value="UniProtKB-SubCell"/>
</dbReference>
<organism evidence="6 7">
    <name type="scientific">Agrobacterium tomkonis CFBP 6623</name>
    <dbReference type="NCBI Taxonomy" id="1183432"/>
    <lineage>
        <taxon>Bacteria</taxon>
        <taxon>Pseudomonadati</taxon>
        <taxon>Pseudomonadota</taxon>
        <taxon>Alphaproteobacteria</taxon>
        <taxon>Hyphomicrobiales</taxon>
        <taxon>Rhizobiaceae</taxon>
        <taxon>Rhizobium/Agrobacterium group</taxon>
        <taxon>Agrobacterium</taxon>
        <taxon>Agrobacterium tumefaciens complex</taxon>
    </lineage>
</organism>
<feature type="domain" description="Flagellin C-terminal" evidence="5">
    <location>
        <begin position="353"/>
        <end position="437"/>
    </location>
</feature>
<dbReference type="InterPro" id="IPR001492">
    <property type="entry name" value="Flagellin"/>
</dbReference>
<keyword evidence="3" id="KW-0964">Secreted</keyword>
<evidence type="ECO:0000259" key="5">
    <source>
        <dbReference type="Pfam" id="PF00700"/>
    </source>
</evidence>
<keyword evidence="7" id="KW-1185">Reference proteome</keyword>
<dbReference type="GO" id="GO:0009288">
    <property type="term" value="C:bacterial-type flagellum"/>
    <property type="evidence" value="ECO:0007669"/>
    <property type="project" value="UniProtKB-SubCell"/>
</dbReference>
<evidence type="ECO:0000256" key="2">
    <source>
        <dbReference type="ARBA" id="ARBA00023143"/>
    </source>
</evidence>
<proteinExistence type="inferred from homology"/>
<name>A0A1S7QA14_9HYPH</name>
<dbReference type="InterPro" id="IPR046358">
    <property type="entry name" value="Flagellin_C"/>
</dbReference>
<evidence type="ECO:0000259" key="4">
    <source>
        <dbReference type="Pfam" id="PF00669"/>
    </source>
</evidence>
<keyword evidence="6" id="KW-0966">Cell projection</keyword>
<keyword evidence="6" id="KW-0282">Flagellum</keyword>
<sequence length="438" mass="46550">MTSIMTNAAAMAALQTLRMIDKSLETTQARVSSGYRVETAADNAAYWSISTTMRSDNTALSAVQDALGLGAAKVDTAFEAVESAIETVKSLKAKLVAAYGVGSNRTKIQEEIKQLQDQLKSISESASFSGENWLQAKIGDGKTPAAEEPTIKKIVASFTRTAAGSVGVTTVDYSLDSSTVLFDLSGGKFGILDTEARFLRKNEMSVTMRTTDTPALPALPTVTDKNYVVTTLKDSEVAALAGFSLKATGIYTNAASTQGYLKIGDGVWVKLTSTDPASATAPATDSTTPVATTTSPNTNWYYDISAAVDPDTRKLGISVSTLDINKLTDLAQKMGTMTGEQYTEADVLDAMMSFVDGQLEAMTSAASSLGSLQSRIDMQENFVSSLMDVIDKGIGRLVDADMNEESTRLKALQTQQQLGIQSLSIANANAENILQLFK</sequence>
<dbReference type="GO" id="GO:0005198">
    <property type="term" value="F:structural molecule activity"/>
    <property type="evidence" value="ECO:0007669"/>
    <property type="project" value="UniProtKB-UniRule"/>
</dbReference>
<reference evidence="7" key="1">
    <citation type="submission" date="2016-01" db="EMBL/GenBank/DDBJ databases">
        <authorList>
            <person name="Regsiter A."/>
            <person name="william w."/>
        </authorList>
    </citation>
    <scope>NUCLEOTIDE SEQUENCE [LARGE SCALE GENOMIC DNA]</scope>
    <source>
        <strain evidence="7">CFBP 6623</strain>
    </source>
</reference>
<comment type="similarity">
    <text evidence="1 3">Belongs to the bacterial flagellin family.</text>
</comment>
<evidence type="ECO:0000313" key="6">
    <source>
        <dbReference type="EMBL" id="CUX33631.1"/>
    </source>
</evidence>
<dbReference type="RefSeq" id="WP_046800592.1">
    <property type="nucleotide sequence ID" value="NZ_LT009723.1"/>
</dbReference>
<evidence type="ECO:0000313" key="7">
    <source>
        <dbReference type="Proteomes" id="UP000191988"/>
    </source>
</evidence>
<keyword evidence="2 3" id="KW-0975">Bacterial flagellum</keyword>
<evidence type="ECO:0000256" key="1">
    <source>
        <dbReference type="ARBA" id="ARBA00005709"/>
    </source>
</evidence>
<gene>
    <name evidence="6" type="primary">flaD</name>
    <name evidence="6" type="ORF">AGR3A_Cc420124</name>
</gene>
<dbReference type="AlphaFoldDB" id="A0A1S7QA14"/>